<name>A0AAW9RTE0_9HYPH</name>
<protein>
    <submittedName>
        <fullName evidence="5">TetR family transcriptional regulator</fullName>
    </submittedName>
</protein>
<evidence type="ECO:0000256" key="1">
    <source>
        <dbReference type="ARBA" id="ARBA00023125"/>
    </source>
</evidence>
<accession>A0AAW9RTE0</accession>
<dbReference type="Gene3D" id="1.10.357.10">
    <property type="entry name" value="Tetracycline Repressor, domain 2"/>
    <property type="match status" value="1"/>
</dbReference>
<dbReference type="EMBL" id="JAZHOF010000004">
    <property type="protein sequence ID" value="MEJ8572218.1"/>
    <property type="molecule type" value="Genomic_DNA"/>
</dbReference>
<dbReference type="Pfam" id="PF00440">
    <property type="entry name" value="TetR_N"/>
    <property type="match status" value="1"/>
</dbReference>
<feature type="DNA-binding region" description="H-T-H motif" evidence="2">
    <location>
        <begin position="41"/>
        <end position="60"/>
    </location>
</feature>
<dbReference type="RefSeq" id="WP_340329910.1">
    <property type="nucleotide sequence ID" value="NZ_JAZHOF010000004.1"/>
</dbReference>
<comment type="caution">
    <text evidence="5">The sequence shown here is derived from an EMBL/GenBank/DDBJ whole genome shotgun (WGS) entry which is preliminary data.</text>
</comment>
<feature type="region of interest" description="Disordered" evidence="3">
    <location>
        <begin position="219"/>
        <end position="238"/>
    </location>
</feature>
<organism evidence="5 6">
    <name type="scientific">Microbaculum marinum</name>
    <dbReference type="NCBI Taxonomy" id="1764581"/>
    <lineage>
        <taxon>Bacteria</taxon>
        <taxon>Pseudomonadati</taxon>
        <taxon>Pseudomonadota</taxon>
        <taxon>Alphaproteobacteria</taxon>
        <taxon>Hyphomicrobiales</taxon>
        <taxon>Tepidamorphaceae</taxon>
        <taxon>Microbaculum</taxon>
    </lineage>
</organism>
<dbReference type="InterPro" id="IPR001647">
    <property type="entry name" value="HTH_TetR"/>
</dbReference>
<evidence type="ECO:0000259" key="4">
    <source>
        <dbReference type="PROSITE" id="PS50977"/>
    </source>
</evidence>
<reference evidence="5 6" key="1">
    <citation type="submission" date="2024-02" db="EMBL/GenBank/DDBJ databases">
        <title>Genome analysis and characterization of Microbaculum marinisediminis sp. nov., isolated from marine sediment.</title>
        <authorList>
            <person name="Du Z.-J."/>
            <person name="Ye Y.-Q."/>
            <person name="Zhang Z.-R."/>
            <person name="Yuan S.-M."/>
            <person name="Zhang X.-Y."/>
        </authorList>
    </citation>
    <scope>NUCLEOTIDE SEQUENCE [LARGE SCALE GENOMIC DNA]</scope>
    <source>
        <strain evidence="5 6">SDUM1044001</strain>
    </source>
</reference>
<dbReference type="GO" id="GO:0003677">
    <property type="term" value="F:DNA binding"/>
    <property type="evidence" value="ECO:0007669"/>
    <property type="project" value="UniProtKB-UniRule"/>
</dbReference>
<evidence type="ECO:0000313" key="5">
    <source>
        <dbReference type="EMBL" id="MEJ8572218.1"/>
    </source>
</evidence>
<proteinExistence type="predicted"/>
<gene>
    <name evidence="5" type="ORF">V3328_12080</name>
</gene>
<sequence>MARKPAQKNSGPKKIARDKRPDAIVDAALELAAERAWEDVRLSDIAERVGLSLSELRAEFDGKTGILAAFTRRIDQAVLDRIDPDLAGEPPRERLFDVLMTRFDVLMPYRDAVRSIVRSFERRPGELLTWNPIAVRSMTWMLEASGIDTGGRLGAVATQGLAIAFGRTVRVWLRDDDEGMARTMVELDRRLTEGERWMRRLDGLSGVARAVDRMRRGRRRRRRYEEPEADEEAYGTGI</sequence>
<dbReference type="SUPFAM" id="SSF46689">
    <property type="entry name" value="Homeodomain-like"/>
    <property type="match status" value="1"/>
</dbReference>
<dbReference type="Proteomes" id="UP001378188">
    <property type="component" value="Unassembled WGS sequence"/>
</dbReference>
<dbReference type="PROSITE" id="PS50977">
    <property type="entry name" value="HTH_TETR_2"/>
    <property type="match status" value="1"/>
</dbReference>
<evidence type="ECO:0000313" key="6">
    <source>
        <dbReference type="Proteomes" id="UP001378188"/>
    </source>
</evidence>
<dbReference type="AlphaFoldDB" id="A0AAW9RTE0"/>
<evidence type="ECO:0000256" key="2">
    <source>
        <dbReference type="PROSITE-ProRule" id="PRU00335"/>
    </source>
</evidence>
<feature type="compositionally biased region" description="Acidic residues" evidence="3">
    <location>
        <begin position="227"/>
        <end position="238"/>
    </location>
</feature>
<feature type="domain" description="HTH tetR-type" evidence="4">
    <location>
        <begin position="18"/>
        <end position="78"/>
    </location>
</feature>
<keyword evidence="6" id="KW-1185">Reference proteome</keyword>
<evidence type="ECO:0000256" key="3">
    <source>
        <dbReference type="SAM" id="MobiDB-lite"/>
    </source>
</evidence>
<dbReference type="InterPro" id="IPR009057">
    <property type="entry name" value="Homeodomain-like_sf"/>
</dbReference>
<keyword evidence="1 2" id="KW-0238">DNA-binding</keyword>